<dbReference type="PANTHER" id="PTHR13387:SF9">
    <property type="entry name" value="PROTEIN HGH1 HOMOLOG"/>
    <property type="match status" value="1"/>
</dbReference>
<dbReference type="STRING" id="6248.A0A0K0DZP3"/>
<sequence length="341" mass="39374">MSNPTLVTELAQFIDPKARSDLRNLAISHLVGTGTTDGNHEIFISENFKVTKALMNVFEKLKEEREKVLTIFTNLTASSGVIANYLINNSTLPEIAIEYIKSKESLALLSSKLLSNLSRHYPEKIFEKFNTNWDNFLCDIMDMLLKKDLEECTDFLGYILINFSQLESFRKKITTKVLSQLFPLLKQTDKPKRRLMAIDILRNLSFDDNLHGKLLEESDDFLTAILSLIMDESYMLDDDEQAKLPLDLQYYEGKRINDKIIEEKIVETLYQLCATKIGRNVLRSKGVYPLLREFDKATNESEAKLKMADQEYTLHALIGVLIRYEEEMEIPDDLHSIRNLE</sequence>
<evidence type="ECO:0000256" key="2">
    <source>
        <dbReference type="ARBA" id="ARBA00014076"/>
    </source>
</evidence>
<dbReference type="InterPro" id="IPR039717">
    <property type="entry name" value="Hgh1"/>
</dbReference>
<dbReference type="Proteomes" id="UP000035681">
    <property type="component" value="Unplaced"/>
</dbReference>
<evidence type="ECO:0000259" key="4">
    <source>
        <dbReference type="Pfam" id="PF04064"/>
    </source>
</evidence>
<name>A0A0K0DZP3_STRER</name>
<evidence type="ECO:0000259" key="3">
    <source>
        <dbReference type="Pfam" id="PF04063"/>
    </source>
</evidence>
<dbReference type="SUPFAM" id="SSF48371">
    <property type="entry name" value="ARM repeat"/>
    <property type="match status" value="1"/>
</dbReference>
<evidence type="ECO:0000313" key="5">
    <source>
        <dbReference type="Proteomes" id="UP000035681"/>
    </source>
</evidence>
<comment type="similarity">
    <text evidence="1">Belongs to the HGH1 family.</text>
</comment>
<feature type="domain" description="Protein HGH1 N-terminal" evidence="3">
    <location>
        <begin position="100"/>
        <end position="254"/>
    </location>
</feature>
<protein>
    <recommendedName>
        <fullName evidence="2">Protein HGH1 homolog</fullName>
    </recommendedName>
</protein>
<dbReference type="Gene3D" id="1.25.10.10">
    <property type="entry name" value="Leucine-rich Repeat Variant"/>
    <property type="match status" value="1"/>
</dbReference>
<evidence type="ECO:0000313" key="6">
    <source>
        <dbReference type="WBParaSite" id="SSTP_0000270500.1"/>
    </source>
</evidence>
<dbReference type="WBParaSite" id="SSTP_0000270500.1">
    <property type="protein sequence ID" value="SSTP_0000270500.1"/>
    <property type="gene ID" value="SSTP_0000270500"/>
</dbReference>
<dbReference type="InterPro" id="IPR016024">
    <property type="entry name" value="ARM-type_fold"/>
</dbReference>
<evidence type="ECO:0000256" key="1">
    <source>
        <dbReference type="ARBA" id="ARBA00006712"/>
    </source>
</evidence>
<dbReference type="InterPro" id="IPR011989">
    <property type="entry name" value="ARM-like"/>
</dbReference>
<dbReference type="InterPro" id="IPR007206">
    <property type="entry name" value="Protein_HGH1_C"/>
</dbReference>
<proteinExistence type="inferred from homology"/>
<dbReference type="PANTHER" id="PTHR13387">
    <property type="entry name" value="PROTEIN HGH1 HOMOLOG"/>
    <property type="match status" value="1"/>
</dbReference>
<dbReference type="InterPro" id="IPR007205">
    <property type="entry name" value="Protein_HGH1_N"/>
</dbReference>
<reference evidence="6" key="1">
    <citation type="submission" date="2015-08" db="UniProtKB">
        <authorList>
            <consortium name="WormBaseParasite"/>
        </authorList>
    </citation>
    <scope>IDENTIFICATION</scope>
</reference>
<dbReference type="Pfam" id="PF04064">
    <property type="entry name" value="DUF384"/>
    <property type="match status" value="1"/>
</dbReference>
<organism evidence="6">
    <name type="scientific">Strongyloides stercoralis</name>
    <name type="common">Threadworm</name>
    <dbReference type="NCBI Taxonomy" id="6248"/>
    <lineage>
        <taxon>Eukaryota</taxon>
        <taxon>Metazoa</taxon>
        <taxon>Ecdysozoa</taxon>
        <taxon>Nematoda</taxon>
        <taxon>Chromadorea</taxon>
        <taxon>Rhabditida</taxon>
        <taxon>Tylenchina</taxon>
        <taxon>Panagrolaimomorpha</taxon>
        <taxon>Strongyloidoidea</taxon>
        <taxon>Strongyloididae</taxon>
        <taxon>Strongyloides</taxon>
    </lineage>
</organism>
<dbReference type="Pfam" id="PF04063">
    <property type="entry name" value="DUF383"/>
    <property type="match status" value="1"/>
</dbReference>
<feature type="domain" description="Protein HGH1 C-terminal" evidence="4">
    <location>
        <begin position="268"/>
        <end position="328"/>
    </location>
</feature>
<keyword evidence="5" id="KW-1185">Reference proteome</keyword>
<dbReference type="WBParaSite" id="TCONS_00012353.p1">
    <property type="protein sequence ID" value="TCONS_00012353.p1"/>
    <property type="gene ID" value="XLOC_008007"/>
</dbReference>
<accession>A0A0K0DZP3</accession>
<dbReference type="AlphaFoldDB" id="A0A0K0DZP3"/>